<organism evidence="1 2">
    <name type="scientific">Kitasatospora saccharophila</name>
    <dbReference type="NCBI Taxonomy" id="407973"/>
    <lineage>
        <taxon>Bacteria</taxon>
        <taxon>Bacillati</taxon>
        <taxon>Actinomycetota</taxon>
        <taxon>Actinomycetes</taxon>
        <taxon>Kitasatosporales</taxon>
        <taxon>Streptomycetaceae</taxon>
        <taxon>Kitasatospora</taxon>
    </lineage>
</organism>
<dbReference type="RefSeq" id="WP_344557400.1">
    <property type="nucleotide sequence ID" value="NZ_BAAANS010000061.1"/>
</dbReference>
<reference evidence="2" key="1">
    <citation type="journal article" date="2019" name="Int. J. Syst. Evol. Microbiol.">
        <title>The Global Catalogue of Microorganisms (GCM) 10K type strain sequencing project: providing services to taxonomists for standard genome sequencing and annotation.</title>
        <authorList>
            <consortium name="The Broad Institute Genomics Platform"/>
            <consortium name="The Broad Institute Genome Sequencing Center for Infectious Disease"/>
            <person name="Wu L."/>
            <person name="Ma J."/>
        </authorList>
    </citation>
    <scope>NUCLEOTIDE SEQUENCE [LARGE SCALE GENOMIC DNA]</scope>
    <source>
        <strain evidence="2">JCM 14559</strain>
    </source>
</reference>
<comment type="caution">
    <text evidence="1">The sequence shown here is derived from an EMBL/GenBank/DDBJ whole genome shotgun (WGS) entry which is preliminary data.</text>
</comment>
<evidence type="ECO:0000313" key="1">
    <source>
        <dbReference type="EMBL" id="GAA2118082.1"/>
    </source>
</evidence>
<protein>
    <recommendedName>
        <fullName evidence="3">DUF4034 domain-containing protein</fullName>
    </recommendedName>
</protein>
<gene>
    <name evidence="1" type="ORF">GCM10009759_65030</name>
</gene>
<accession>A0ABN2XX59</accession>
<keyword evidence="2" id="KW-1185">Reference proteome</keyword>
<evidence type="ECO:0008006" key="3">
    <source>
        <dbReference type="Google" id="ProtNLM"/>
    </source>
</evidence>
<dbReference type="EMBL" id="BAAANS010000061">
    <property type="protein sequence ID" value="GAA2118082.1"/>
    <property type="molecule type" value="Genomic_DNA"/>
</dbReference>
<sequence>METLTPDRARSRSEAEAVARSGDWPIYHPAGLDVQLRRAVDDLSAGRWLSTGRLLAATREPGLWMSRTQVLALVAARSAVLDDWAREEPSAPGLGLLRTRVLVERALSAARQGRPEAWRMEGEARQACWEASSADPSDPVPWVCLLALAVVDRGQLRPEHRVRPTDPLLPGGPWGLLDEALRRDPGNREAHHRMYRYWQELNRHAVAGDFVHAVMPSVAGGSPLAALPLYLSVDQYRSLRGQDGLVRRQWMREPHYPRIQFAYESWKSSEAGGWPVADLSHLAHALWASVQMRAAAEVFTALDRFASRAPWNQVADSPAQGEALLVAARQQAFAGRAMPLA</sequence>
<name>A0ABN2XX59_9ACTN</name>
<dbReference type="Proteomes" id="UP001500897">
    <property type="component" value="Unassembled WGS sequence"/>
</dbReference>
<evidence type="ECO:0000313" key="2">
    <source>
        <dbReference type="Proteomes" id="UP001500897"/>
    </source>
</evidence>
<proteinExistence type="predicted"/>